<gene>
    <name evidence="1" type="ORF">UT39_C0024G0008</name>
</gene>
<accession>A0A0G0N1A9</accession>
<evidence type="ECO:0000313" key="2">
    <source>
        <dbReference type="Proteomes" id="UP000034246"/>
    </source>
</evidence>
<dbReference type="EMBL" id="LBWP01000024">
    <property type="protein sequence ID" value="KKR10029.1"/>
    <property type="molecule type" value="Genomic_DNA"/>
</dbReference>
<protein>
    <submittedName>
        <fullName evidence="1">Uncharacterized protein</fullName>
    </submittedName>
</protein>
<name>A0A0G0N1A9_9BACT</name>
<reference evidence="1 2" key="1">
    <citation type="journal article" date="2015" name="Nature">
        <title>rRNA introns, odd ribosomes, and small enigmatic genomes across a large radiation of phyla.</title>
        <authorList>
            <person name="Brown C.T."/>
            <person name="Hug L.A."/>
            <person name="Thomas B.C."/>
            <person name="Sharon I."/>
            <person name="Castelle C.J."/>
            <person name="Singh A."/>
            <person name="Wilkins M.J."/>
            <person name="Williams K.H."/>
            <person name="Banfield J.F."/>
        </authorList>
    </citation>
    <scope>NUCLEOTIDE SEQUENCE [LARGE SCALE GENOMIC DNA]</scope>
</reference>
<dbReference type="AlphaFoldDB" id="A0A0G0N1A9"/>
<comment type="caution">
    <text evidence="1">The sequence shown here is derived from an EMBL/GenBank/DDBJ whole genome shotgun (WGS) entry which is preliminary data.</text>
</comment>
<sequence length="94" mass="11210">MSPGLQTILLKLFLWQIVPGYDYYLWTNESLKDGGVIQTFLDSKRDFTAKSSDLFMYKNTPRVQEMLKRWWYLVTRYDIEDNLAMKKASAKFKL</sequence>
<dbReference type="Proteomes" id="UP000034246">
    <property type="component" value="Unassembled WGS sequence"/>
</dbReference>
<evidence type="ECO:0000313" key="1">
    <source>
        <dbReference type="EMBL" id="KKR10029.1"/>
    </source>
</evidence>
<dbReference type="STRING" id="1618550.UT39_C0024G0008"/>
<proteinExistence type="predicted"/>
<organism evidence="1 2">
    <name type="scientific">Candidatus Woesebacteria bacterium GW2011_GWA1_39_21</name>
    <dbReference type="NCBI Taxonomy" id="1618550"/>
    <lineage>
        <taxon>Bacteria</taxon>
        <taxon>Candidatus Woeseibacteriota</taxon>
    </lineage>
</organism>